<dbReference type="InterPro" id="IPR007730">
    <property type="entry name" value="SPOR-like_dom"/>
</dbReference>
<keyword evidence="2" id="KW-1133">Transmembrane helix</keyword>
<evidence type="ECO:0000259" key="3">
    <source>
        <dbReference type="PROSITE" id="PS51724"/>
    </source>
</evidence>
<keyword evidence="2" id="KW-0472">Membrane</keyword>
<dbReference type="InterPro" id="IPR040495">
    <property type="entry name" value="HU-CCDC81_bac_1"/>
</dbReference>
<keyword evidence="2" id="KW-0812">Transmembrane</keyword>
<dbReference type="PROSITE" id="PS51724">
    <property type="entry name" value="SPOR"/>
    <property type="match status" value="1"/>
</dbReference>
<dbReference type="GO" id="GO:0042834">
    <property type="term" value="F:peptidoglycan binding"/>
    <property type="evidence" value="ECO:0007669"/>
    <property type="project" value="InterPro"/>
</dbReference>
<dbReference type="InterPro" id="IPR036680">
    <property type="entry name" value="SPOR-like_sf"/>
</dbReference>
<sequence length="367" mass="40707">MPFQKKKLTFAFVIEIDKHIEILLLHNECVIIPGFGGFTTHYVPARYDDRDNSFLPPIRTIGFNPQLRINDSLLVQSYVECYDISYPEALKRIETEVNQLKKKLNTEGECDFSDIGKITLNYDGNYEFIPCESGLLTPGLYGLSSFEFPPLSLSLQKEVGKANASPVESSAGSLLKSTSIATPQAAVTDDSDTEEVGEGRNKATNLAFHVLRNVAAACIAVVVMILVSTPLDNNKQTAMRRGGIDTRLLYQVLPQSVSTTPTDMKLSAPKPEKQTTSSKQPKPAVQEAAMPSPYFTLVLASKVSKGNASAFAERLRDKGYHDTQVIVTKNNVKVVYGHFSTENEAYRMANKMRETKDFEDCWVTCIK</sequence>
<evidence type="ECO:0000313" key="5">
    <source>
        <dbReference type="Proteomes" id="UP000016648"/>
    </source>
</evidence>
<dbReference type="AlphaFoldDB" id="U2QHL5"/>
<keyword evidence="4" id="KW-0132">Cell division</keyword>
<keyword evidence="4" id="KW-0131">Cell cycle</keyword>
<dbReference type="SUPFAM" id="SSF110997">
    <property type="entry name" value="Sporulation related repeat"/>
    <property type="match status" value="1"/>
</dbReference>
<feature type="transmembrane region" description="Helical" evidence="2">
    <location>
        <begin position="210"/>
        <end position="231"/>
    </location>
</feature>
<protein>
    <submittedName>
        <fullName evidence="4">Sporulation and cell division repeat protein</fullName>
    </submittedName>
</protein>
<dbReference type="Pfam" id="PF18174">
    <property type="entry name" value="HU-CCDC81_bac_1"/>
    <property type="match status" value="1"/>
</dbReference>
<evidence type="ECO:0000256" key="2">
    <source>
        <dbReference type="SAM" id="Phobius"/>
    </source>
</evidence>
<comment type="caution">
    <text evidence="4">The sequence shown here is derived from an EMBL/GenBank/DDBJ whole genome shotgun (WGS) entry which is preliminary data.</text>
</comment>
<feature type="region of interest" description="Disordered" evidence="1">
    <location>
        <begin position="260"/>
        <end position="286"/>
    </location>
</feature>
<reference evidence="4 5" key="1">
    <citation type="submission" date="2013-08" db="EMBL/GenBank/DDBJ databases">
        <authorList>
            <person name="Durkin A.S."/>
            <person name="Haft D.R."/>
            <person name="McCorrison J."/>
            <person name="Torralba M."/>
            <person name="Gillis M."/>
            <person name="Haft D.H."/>
            <person name="Methe B."/>
            <person name="Sutton G."/>
            <person name="Nelson K.E."/>
        </authorList>
    </citation>
    <scope>NUCLEOTIDE SEQUENCE [LARGE SCALE GENOMIC DNA]</scope>
    <source>
        <strain evidence="4 5">F0067</strain>
    </source>
</reference>
<evidence type="ECO:0000256" key="1">
    <source>
        <dbReference type="SAM" id="MobiDB-lite"/>
    </source>
</evidence>
<dbReference type="Pfam" id="PF18175">
    <property type="entry name" value="HU-CCDC81_bac_2"/>
    <property type="match status" value="1"/>
</dbReference>
<dbReference type="Proteomes" id="UP000016648">
    <property type="component" value="Unassembled WGS sequence"/>
</dbReference>
<keyword evidence="5" id="KW-1185">Reference proteome</keyword>
<dbReference type="Gene3D" id="3.30.70.1070">
    <property type="entry name" value="Sporulation related repeat"/>
    <property type="match status" value="1"/>
</dbReference>
<dbReference type="PATRIC" id="fig|1115809.3.peg.2344"/>
<gene>
    <name evidence="4" type="ORF">HMPREF9135_0903</name>
</gene>
<dbReference type="InterPro" id="IPR041268">
    <property type="entry name" value="HU-CCDC81_bac_2"/>
</dbReference>
<feature type="domain" description="SPOR" evidence="3">
    <location>
        <begin position="289"/>
        <end position="365"/>
    </location>
</feature>
<dbReference type="GO" id="GO:0051301">
    <property type="term" value="P:cell division"/>
    <property type="evidence" value="ECO:0007669"/>
    <property type="project" value="UniProtKB-KW"/>
</dbReference>
<dbReference type="Pfam" id="PF05036">
    <property type="entry name" value="SPOR"/>
    <property type="match status" value="1"/>
</dbReference>
<name>U2QHL5_9BACT</name>
<dbReference type="EMBL" id="AWEY01000039">
    <property type="protein sequence ID" value="ERK38317.1"/>
    <property type="molecule type" value="Genomic_DNA"/>
</dbReference>
<organism evidence="4 5">
    <name type="scientific">Segatella baroniae F0067</name>
    <dbReference type="NCBI Taxonomy" id="1115809"/>
    <lineage>
        <taxon>Bacteria</taxon>
        <taxon>Pseudomonadati</taxon>
        <taxon>Bacteroidota</taxon>
        <taxon>Bacteroidia</taxon>
        <taxon>Bacteroidales</taxon>
        <taxon>Prevotellaceae</taxon>
        <taxon>Segatella</taxon>
    </lineage>
</organism>
<accession>U2QHL5</accession>
<proteinExistence type="predicted"/>
<evidence type="ECO:0000313" key="4">
    <source>
        <dbReference type="EMBL" id="ERK38317.1"/>
    </source>
</evidence>